<keyword evidence="3 4" id="KW-0012">Acyltransferase</keyword>
<keyword evidence="7" id="KW-1185">Reference proteome</keyword>
<protein>
    <recommendedName>
        <fullName evidence="4">Mycothiol acetyltransferase</fullName>
        <shortName evidence="4">MSH acetyltransferase</shortName>
        <ecNumber evidence="4">2.3.1.189</ecNumber>
    </recommendedName>
    <alternativeName>
        <fullName evidence="4">Mycothiol synthase</fullName>
    </alternativeName>
</protein>
<reference evidence="6 7" key="1">
    <citation type="submission" date="2018-09" db="EMBL/GenBank/DDBJ databases">
        <title>Optimization and identification of Corynebacterium falsenii FN1-14 from fish paste.</title>
        <authorList>
            <person name="Daroonpunt R."/>
            <person name="Tanasupawat S."/>
        </authorList>
    </citation>
    <scope>NUCLEOTIDE SEQUENCE [LARGE SCALE GENOMIC DNA]</scope>
    <source>
        <strain evidence="6 7">FN1-14</strain>
    </source>
</reference>
<feature type="binding site" evidence="4">
    <location>
        <position position="308"/>
    </location>
    <ligand>
        <name>1D-myo-inositol 2-(L-cysteinylamino)-2-deoxy-alpha-D-glucopyranoside</name>
        <dbReference type="ChEBI" id="CHEBI:58887"/>
    </ligand>
</feature>
<dbReference type="CDD" id="cd04301">
    <property type="entry name" value="NAT_SF"/>
    <property type="match status" value="1"/>
</dbReference>
<keyword evidence="2 4" id="KW-0677">Repeat</keyword>
<evidence type="ECO:0000256" key="1">
    <source>
        <dbReference type="ARBA" id="ARBA00022679"/>
    </source>
</evidence>
<sequence>MSISVKTYTDLPDHAGVVDQVLELLDDVREHDGVEAFSEAFVRGIRQDRGHEHAVAFEGDQVVGVVGIDPDRVVEIAVLPSRRHNGVATKLFDAMARDLGITGCIDVWAHGDGAGAQRFVETLDARRCRELLKMAVKCAPGSERAQSFTKGDEDARKKAEEQGIEVLTYTESVERFGEEATDEEWVRVNNEAFAWHPEQGGLSIEQLHEARDTKWFDPDGVWMLWQFDENCSYERVGIQVDGGEYRCVGFHWTKIPVSERAKDAGERAGEVYVVCLADEARGRKLGGAITLIGMGSLLRDGAGVIELYVEGDNAPAVATYKRLGFEVVHTDVVYRGQLGVQH</sequence>
<name>A0A418Q634_9CORY</name>
<keyword evidence="1 4" id="KW-0808">Transferase</keyword>
<dbReference type="HAMAP" id="MF_01698">
    <property type="entry name" value="MshD"/>
    <property type="match status" value="1"/>
</dbReference>
<comment type="subunit">
    <text evidence="4">Monomer.</text>
</comment>
<evidence type="ECO:0000256" key="4">
    <source>
        <dbReference type="HAMAP-Rule" id="MF_01698"/>
    </source>
</evidence>
<evidence type="ECO:0000256" key="2">
    <source>
        <dbReference type="ARBA" id="ARBA00022737"/>
    </source>
</evidence>
<evidence type="ECO:0000259" key="5">
    <source>
        <dbReference type="PROSITE" id="PS51186"/>
    </source>
</evidence>
<comment type="catalytic activity">
    <reaction evidence="4">
        <text>1D-myo-inositol 2-(L-cysteinylamino)-2-deoxy-alpha-D-glucopyranoside + acetyl-CoA = mycothiol + CoA + H(+)</text>
        <dbReference type="Rhea" id="RHEA:26172"/>
        <dbReference type="ChEBI" id="CHEBI:15378"/>
        <dbReference type="ChEBI" id="CHEBI:16768"/>
        <dbReference type="ChEBI" id="CHEBI:57287"/>
        <dbReference type="ChEBI" id="CHEBI:57288"/>
        <dbReference type="ChEBI" id="CHEBI:58887"/>
        <dbReference type="EC" id="2.3.1.189"/>
    </reaction>
</comment>
<dbReference type="EMBL" id="QXJK01000008">
    <property type="protein sequence ID" value="RIX34244.1"/>
    <property type="molecule type" value="Genomic_DNA"/>
</dbReference>
<feature type="domain" description="N-acetyltransferase" evidence="5">
    <location>
        <begin position="3"/>
        <end position="160"/>
    </location>
</feature>
<dbReference type="AlphaFoldDB" id="A0A418Q634"/>
<dbReference type="NCBIfam" id="TIGR03448">
    <property type="entry name" value="mycothiol_MshD"/>
    <property type="match status" value="1"/>
</dbReference>
<feature type="binding site" evidence="4">
    <location>
        <begin position="76"/>
        <end position="78"/>
    </location>
    <ligand>
        <name>acetyl-CoA</name>
        <dbReference type="ChEBI" id="CHEBI:57288"/>
        <label>1</label>
    </ligand>
</feature>
<evidence type="ECO:0000256" key="3">
    <source>
        <dbReference type="ARBA" id="ARBA00023315"/>
    </source>
</evidence>
<dbReference type="Pfam" id="PF00583">
    <property type="entry name" value="Acetyltransf_1"/>
    <property type="match status" value="2"/>
</dbReference>
<gene>
    <name evidence="4 6" type="primary">mshD</name>
    <name evidence="6" type="ORF">D3M95_07905</name>
</gene>
<comment type="function">
    <text evidence="4">Catalyzes the transfer of acetyl from acetyl-CoA to desacetylmycothiol (Cys-GlcN-Ins) to form mycothiol.</text>
</comment>
<feature type="binding site" evidence="4">
    <location>
        <begin position="84"/>
        <end position="89"/>
    </location>
    <ligand>
        <name>acetyl-CoA</name>
        <dbReference type="ChEBI" id="CHEBI:57288"/>
        <label>1</label>
    </ligand>
</feature>
<evidence type="ECO:0000313" key="6">
    <source>
        <dbReference type="EMBL" id="RIX34244.1"/>
    </source>
</evidence>
<comment type="similarity">
    <text evidence="4">Belongs to the acetyltransferase family. MshD subfamily.</text>
</comment>
<feature type="binding site" evidence="4">
    <location>
        <begin position="274"/>
        <end position="276"/>
    </location>
    <ligand>
        <name>acetyl-CoA</name>
        <dbReference type="ChEBI" id="CHEBI:57288"/>
        <label>2</label>
    </ligand>
</feature>
<accession>A0A418Q634</accession>
<dbReference type="PIRSF" id="PIRSF021524">
    <property type="entry name" value="MSH_acetyltransferase"/>
    <property type="match status" value="1"/>
</dbReference>
<dbReference type="SUPFAM" id="SSF55729">
    <property type="entry name" value="Acyl-CoA N-acyltransferases (Nat)"/>
    <property type="match status" value="2"/>
</dbReference>
<dbReference type="GO" id="GO:0010125">
    <property type="term" value="P:mycothiol biosynthetic process"/>
    <property type="evidence" value="ECO:0007669"/>
    <property type="project" value="UniProtKB-UniRule"/>
</dbReference>
<dbReference type="InterPro" id="IPR017813">
    <property type="entry name" value="Mycothiol_AcTrfase"/>
</dbReference>
<comment type="caution">
    <text evidence="4">Lacks conserved residue(s) required for the propagation of feature annotation.</text>
</comment>
<dbReference type="STRING" id="1451189.CFAL_02285"/>
<feature type="binding site" evidence="4">
    <location>
        <position position="198"/>
    </location>
    <ligand>
        <name>1D-myo-inositol 2-(L-cysteinylamino)-2-deoxy-alpha-D-glucopyranoside</name>
        <dbReference type="ChEBI" id="CHEBI:58887"/>
    </ligand>
</feature>
<dbReference type="RefSeq" id="WP_025402117.1">
    <property type="nucleotide sequence ID" value="NZ_CBCRUA010000010.1"/>
</dbReference>
<dbReference type="PROSITE" id="PS51186">
    <property type="entry name" value="GNAT"/>
    <property type="match status" value="2"/>
</dbReference>
<organism evidence="6 7">
    <name type="scientific">Corynebacterium falsenii</name>
    <dbReference type="NCBI Taxonomy" id="108486"/>
    <lineage>
        <taxon>Bacteria</taxon>
        <taxon>Bacillati</taxon>
        <taxon>Actinomycetota</taxon>
        <taxon>Actinomycetes</taxon>
        <taxon>Mycobacteriales</taxon>
        <taxon>Corynebacteriaceae</taxon>
        <taxon>Corynebacterium</taxon>
    </lineage>
</organism>
<proteinExistence type="inferred from homology"/>
<dbReference type="Gene3D" id="3.40.630.30">
    <property type="match status" value="1"/>
</dbReference>
<feature type="binding site" evidence="4">
    <location>
        <position position="39"/>
    </location>
    <ligand>
        <name>1D-myo-inositol 2-(L-cysteinylamino)-2-deoxy-alpha-D-glucopyranoside</name>
        <dbReference type="ChEBI" id="CHEBI:58887"/>
    </ligand>
</feature>
<dbReference type="InterPro" id="IPR000182">
    <property type="entry name" value="GNAT_dom"/>
</dbReference>
<feature type="binding site" evidence="4">
    <location>
        <position position="270"/>
    </location>
    <ligand>
        <name>1D-myo-inositol 2-(L-cysteinylamino)-2-deoxy-alpha-D-glucopyranoside</name>
        <dbReference type="ChEBI" id="CHEBI:58887"/>
    </ligand>
</feature>
<dbReference type="Proteomes" id="UP000285278">
    <property type="component" value="Unassembled WGS sequence"/>
</dbReference>
<dbReference type="GO" id="GO:0035447">
    <property type="term" value="F:mycothiol synthase activity"/>
    <property type="evidence" value="ECO:0007669"/>
    <property type="project" value="UniProtKB-UniRule"/>
</dbReference>
<feature type="domain" description="N-acetyltransferase" evidence="5">
    <location>
        <begin position="164"/>
        <end position="342"/>
    </location>
</feature>
<dbReference type="EC" id="2.3.1.189" evidence="4"/>
<comment type="caution">
    <text evidence="6">The sequence shown here is derived from an EMBL/GenBank/DDBJ whole genome shotgun (WGS) entry which is preliminary data.</text>
</comment>
<feature type="binding site" evidence="4">
    <location>
        <position position="254"/>
    </location>
    <ligand>
        <name>1D-myo-inositol 2-(L-cysteinylamino)-2-deoxy-alpha-D-glucopyranoside</name>
        <dbReference type="ChEBI" id="CHEBI:58887"/>
    </ligand>
</feature>
<dbReference type="InterPro" id="IPR016181">
    <property type="entry name" value="Acyl_CoA_acyltransferase"/>
</dbReference>
<evidence type="ECO:0000313" key="7">
    <source>
        <dbReference type="Proteomes" id="UP000285278"/>
    </source>
</evidence>
<dbReference type="OrthoDB" id="3208058at2"/>